<evidence type="ECO:0000313" key="3">
    <source>
        <dbReference type="Proteomes" id="UP000002420"/>
    </source>
</evidence>
<dbReference type="OrthoDB" id="5418846at2"/>
<sequence length="337" mass="36429">MNLPFSFRLLIMAFVSAVWANSAFAVEITPFRTTNLNPLIQIYGLPSETSSTVLAAGSSQLQLTQDIASLYSTKSTANEHILLDGELYRWTLAGRYGITDRLELGLELPVTLQGGGFLDGFIMDWHRVFGLPQGGRDTAQKNKLRYYYSRNGVKQLDISHASGGIGDLSILGAYRLFEQQTETDHDTLALRSQLKLPTGDSASLRGSGGVDIALFLSGAMNRRTEWGTLGLFASVGGLYTSDGDILKNQRENFVGFGSTGLGWSPADWVSFKVQCSLTSAFYNQSSLSELGKATALLTTGGTLKLPGNYQLDIGVGEDIAVATAPDVTFHLGLSKKF</sequence>
<proteinExistence type="predicted"/>
<reference evidence="2 3" key="1">
    <citation type="submission" date="2008-05" db="EMBL/GenBank/DDBJ databases">
        <title>Complete sequence of chromosome of Geobacter lovleyi SZ.</title>
        <authorList>
            <consortium name="US DOE Joint Genome Institute"/>
            <person name="Lucas S."/>
            <person name="Copeland A."/>
            <person name="Lapidus A."/>
            <person name="Glavina del Rio T."/>
            <person name="Dalin E."/>
            <person name="Tice H."/>
            <person name="Bruce D."/>
            <person name="Goodwin L."/>
            <person name="Pitluck S."/>
            <person name="Chertkov O."/>
            <person name="Meincke L."/>
            <person name="Brettin T."/>
            <person name="Detter J.C."/>
            <person name="Han C."/>
            <person name="Tapia R."/>
            <person name="Kuske C.R."/>
            <person name="Schmutz J."/>
            <person name="Larimer F."/>
            <person name="Land M."/>
            <person name="Hauser L."/>
            <person name="Kyrpides N."/>
            <person name="Mikhailova N."/>
            <person name="Sung Y."/>
            <person name="Fletcher K.E."/>
            <person name="Ritalahti K.M."/>
            <person name="Loeffler F.E."/>
            <person name="Richardson P."/>
        </authorList>
    </citation>
    <scope>NUCLEOTIDE SEQUENCE [LARGE SCALE GENOMIC DNA]</scope>
    <source>
        <strain evidence="3">ATCC BAA-1151 / DSM 17278 / SZ</strain>
    </source>
</reference>
<feature type="signal peptide" evidence="1">
    <location>
        <begin position="1"/>
        <end position="25"/>
    </location>
</feature>
<dbReference type="InterPro" id="IPR021523">
    <property type="entry name" value="DUF3187"/>
</dbReference>
<dbReference type="HOGENOM" id="CLU_825761_0_0_7"/>
<dbReference type="RefSeq" id="WP_012469368.1">
    <property type="nucleotide sequence ID" value="NC_010814.1"/>
</dbReference>
<dbReference type="eggNOG" id="COG2067">
    <property type="taxonomic scope" value="Bacteria"/>
</dbReference>
<dbReference type="Pfam" id="PF11383">
    <property type="entry name" value="DUF3187"/>
    <property type="match status" value="1"/>
</dbReference>
<dbReference type="KEGG" id="glo:Glov_1301"/>
<keyword evidence="3" id="KW-1185">Reference proteome</keyword>
<name>B3E7P0_TRIL1</name>
<keyword evidence="1" id="KW-0732">Signal</keyword>
<dbReference type="Proteomes" id="UP000002420">
    <property type="component" value="Chromosome"/>
</dbReference>
<gene>
    <name evidence="2" type="ordered locus">Glov_1301</name>
</gene>
<evidence type="ECO:0000313" key="2">
    <source>
        <dbReference type="EMBL" id="ACD95022.1"/>
    </source>
</evidence>
<dbReference type="STRING" id="398767.Glov_1301"/>
<evidence type="ECO:0008006" key="4">
    <source>
        <dbReference type="Google" id="ProtNLM"/>
    </source>
</evidence>
<protein>
    <recommendedName>
        <fullName evidence="4">DUF3187 family protein</fullName>
    </recommendedName>
</protein>
<accession>B3E7P0</accession>
<evidence type="ECO:0000256" key="1">
    <source>
        <dbReference type="SAM" id="SignalP"/>
    </source>
</evidence>
<feature type="chain" id="PRO_5002787614" description="DUF3187 family protein" evidence="1">
    <location>
        <begin position="26"/>
        <end position="337"/>
    </location>
</feature>
<dbReference type="AlphaFoldDB" id="B3E7P0"/>
<organism evidence="2 3">
    <name type="scientific">Trichlorobacter lovleyi (strain ATCC BAA-1151 / DSM 17278 / SZ)</name>
    <name type="common">Geobacter lovleyi</name>
    <dbReference type="NCBI Taxonomy" id="398767"/>
    <lineage>
        <taxon>Bacteria</taxon>
        <taxon>Pseudomonadati</taxon>
        <taxon>Thermodesulfobacteriota</taxon>
        <taxon>Desulfuromonadia</taxon>
        <taxon>Geobacterales</taxon>
        <taxon>Geobacteraceae</taxon>
        <taxon>Trichlorobacter</taxon>
    </lineage>
</organism>
<dbReference type="EMBL" id="CP001089">
    <property type="protein sequence ID" value="ACD95022.1"/>
    <property type="molecule type" value="Genomic_DNA"/>
</dbReference>